<feature type="chain" id="PRO_5003638588" description="Lipoprotein" evidence="1">
    <location>
        <begin position="24"/>
        <end position="165"/>
    </location>
</feature>
<dbReference type="Proteomes" id="UP000004374">
    <property type="component" value="Unassembled WGS sequence"/>
</dbReference>
<evidence type="ECO:0000256" key="1">
    <source>
        <dbReference type="SAM" id="SignalP"/>
    </source>
</evidence>
<organism evidence="2 3">
    <name type="scientific">Rheinheimera nanhaiensis E407-8</name>
    <dbReference type="NCBI Taxonomy" id="562729"/>
    <lineage>
        <taxon>Bacteria</taxon>
        <taxon>Pseudomonadati</taxon>
        <taxon>Pseudomonadota</taxon>
        <taxon>Gammaproteobacteria</taxon>
        <taxon>Chromatiales</taxon>
        <taxon>Chromatiaceae</taxon>
        <taxon>Rheinheimera</taxon>
    </lineage>
</organism>
<dbReference type="EMBL" id="BAFK01000003">
    <property type="protein sequence ID" value="GAB57660.1"/>
    <property type="molecule type" value="Genomic_DNA"/>
</dbReference>
<feature type="signal peptide" evidence="1">
    <location>
        <begin position="1"/>
        <end position="23"/>
    </location>
</feature>
<evidence type="ECO:0000313" key="2">
    <source>
        <dbReference type="EMBL" id="GAB57660.1"/>
    </source>
</evidence>
<evidence type="ECO:0008006" key="4">
    <source>
        <dbReference type="Google" id="ProtNLM"/>
    </source>
</evidence>
<dbReference type="PROSITE" id="PS51257">
    <property type="entry name" value="PROKAR_LIPOPROTEIN"/>
    <property type="match status" value="1"/>
</dbReference>
<evidence type="ECO:0000313" key="3">
    <source>
        <dbReference type="Proteomes" id="UP000004374"/>
    </source>
</evidence>
<sequence>MQGKTALVLAASLLLAACQQGQANTEGGTQRVAPEPVVEPIDPVKDPVAAVKARKQLMAGEDNINAMRAEIMALIGEAKADNVAQCRVVGFGSKPCGGPSSYIAVSVKDIDEKQIMALIGQYNAAVKAENERLGLMSNCAVVPKPAVVLKDGVCTLQAGGESAVY</sequence>
<comment type="caution">
    <text evidence="2">The sequence shown here is derived from an EMBL/GenBank/DDBJ whole genome shotgun (WGS) entry which is preliminary data.</text>
</comment>
<reference evidence="2 3" key="1">
    <citation type="journal article" date="2012" name="J. Bacteriol.">
        <title>Genome Sequence of the Protease-Producing Bacterium Rheinheimera nanhaiensis E407-8T, Isolated from Deep-Sea Sediment of the South China Sea.</title>
        <authorList>
            <person name="Zhang X.-Y."/>
            <person name="Zhang Y.-J."/>
            <person name="Qin Q.-L."/>
            <person name="Xie B.-B."/>
            <person name="Chen X.-L."/>
            <person name="Zhou B.-C."/>
            <person name="Zhang Y.-Z."/>
        </authorList>
    </citation>
    <scope>NUCLEOTIDE SEQUENCE [LARGE SCALE GENOMIC DNA]</scope>
    <source>
        <strain evidence="2 3">E407-8</strain>
    </source>
</reference>
<protein>
    <recommendedName>
        <fullName evidence="4">Lipoprotein</fullName>
    </recommendedName>
</protein>
<keyword evidence="3" id="KW-1185">Reference proteome</keyword>
<dbReference type="STRING" id="562729.RNAN_0629"/>
<proteinExistence type="predicted"/>
<dbReference type="RefSeq" id="WP_008218631.1">
    <property type="nucleotide sequence ID" value="NZ_BAFK01000003.1"/>
</dbReference>
<keyword evidence="1" id="KW-0732">Signal</keyword>
<dbReference type="OrthoDB" id="8703681at2"/>
<accession>I1DUD2</accession>
<gene>
    <name evidence="2" type="ORF">RNAN_0629</name>
</gene>
<name>I1DUD2_9GAMM</name>
<dbReference type="AlphaFoldDB" id="I1DUD2"/>